<feature type="domain" description="Nucleolar protein 10-like N-terminal" evidence="4">
    <location>
        <begin position="9"/>
        <end position="367"/>
    </location>
</feature>
<dbReference type="InterPro" id="IPR056551">
    <property type="entry name" value="Beta-prop_NOL10_N"/>
</dbReference>
<keyword evidence="1" id="KW-0853">WD repeat</keyword>
<evidence type="ECO:0000259" key="4">
    <source>
        <dbReference type="Pfam" id="PF23098"/>
    </source>
</evidence>
<dbReference type="Gene3D" id="2.130.10.10">
    <property type="entry name" value="YVTN repeat-like/Quinoprotein amine dehydrogenase"/>
    <property type="match status" value="1"/>
</dbReference>
<dbReference type="GO" id="GO:0000462">
    <property type="term" value="P:maturation of SSU-rRNA from tricistronic rRNA transcript (SSU-rRNA, 5.8S rRNA, LSU-rRNA)"/>
    <property type="evidence" value="ECO:0007669"/>
    <property type="project" value="TreeGrafter"/>
</dbReference>
<dbReference type="EMBL" id="IACF01004906">
    <property type="protein sequence ID" value="LAB70493.1"/>
    <property type="molecule type" value="mRNA"/>
</dbReference>
<feature type="compositionally biased region" description="Acidic residues" evidence="2">
    <location>
        <begin position="542"/>
        <end position="554"/>
    </location>
</feature>
<evidence type="ECO:0000256" key="1">
    <source>
        <dbReference type="PROSITE-ProRule" id="PRU00221"/>
    </source>
</evidence>
<accession>A0A2P2I8Z2</accession>
<dbReference type="GO" id="GO:0030686">
    <property type="term" value="C:90S preribosome"/>
    <property type="evidence" value="ECO:0007669"/>
    <property type="project" value="TreeGrafter"/>
</dbReference>
<feature type="repeat" description="WD" evidence="1">
    <location>
        <begin position="168"/>
        <end position="209"/>
    </location>
</feature>
<dbReference type="InterPro" id="IPR056550">
    <property type="entry name" value="NOL10_2nd"/>
</dbReference>
<dbReference type="AlphaFoldDB" id="A0A2P2I8Z2"/>
<dbReference type="EMBL" id="IACT01005406">
    <property type="protein sequence ID" value="LAC24562.1"/>
    <property type="molecule type" value="mRNA"/>
</dbReference>
<feature type="region of interest" description="Disordered" evidence="2">
    <location>
        <begin position="485"/>
        <end position="574"/>
    </location>
</feature>
<organism evidence="5">
    <name type="scientific">Hirondellea gigas</name>
    <dbReference type="NCBI Taxonomy" id="1518452"/>
    <lineage>
        <taxon>Eukaryota</taxon>
        <taxon>Metazoa</taxon>
        <taxon>Ecdysozoa</taxon>
        <taxon>Arthropoda</taxon>
        <taxon>Crustacea</taxon>
        <taxon>Multicrustacea</taxon>
        <taxon>Malacostraca</taxon>
        <taxon>Eumalacostraca</taxon>
        <taxon>Peracarida</taxon>
        <taxon>Amphipoda</taxon>
        <taxon>Amphilochidea</taxon>
        <taxon>Lysianassida</taxon>
        <taxon>Lysianassidira</taxon>
        <taxon>Lysianassoidea</taxon>
        <taxon>Lysianassidae</taxon>
        <taxon>Hirondellea</taxon>
    </lineage>
</organism>
<dbReference type="InterPro" id="IPR040382">
    <property type="entry name" value="NOL10/Enp2"/>
</dbReference>
<dbReference type="PANTHER" id="PTHR14927:SF0">
    <property type="entry name" value="NUCLEOLAR PROTEIN 10"/>
    <property type="match status" value="1"/>
</dbReference>
<reference evidence="5" key="2">
    <citation type="journal article" date="2018" name="Biosci. Biotechnol. Biochem.">
        <title>Polysaccharide hydrolase of the hadal zone amphipods Hirondellea gigas.</title>
        <authorList>
            <person name="Kobayashi H."/>
            <person name="Nagahama T."/>
            <person name="Arai W."/>
            <person name="Sasagawa Y."/>
            <person name="Umeda M."/>
            <person name="Hayashi T."/>
            <person name="Nikaido I."/>
            <person name="Watanabe H."/>
            <person name="Oguri K."/>
            <person name="Kitazato H."/>
            <person name="Fujioka K."/>
            <person name="Kido Y."/>
            <person name="Takami H."/>
        </authorList>
    </citation>
    <scope>NUCLEOTIDE SEQUENCE</scope>
    <source>
        <tissue evidence="5">Whole body</tissue>
    </source>
</reference>
<dbReference type="InterPro" id="IPR001680">
    <property type="entry name" value="WD40_rpt"/>
</dbReference>
<dbReference type="PROSITE" id="PS50082">
    <property type="entry name" value="WD_REPEATS_2"/>
    <property type="match status" value="1"/>
</dbReference>
<evidence type="ECO:0000259" key="3">
    <source>
        <dbReference type="Pfam" id="PF23097"/>
    </source>
</evidence>
<protein>
    <submittedName>
        <fullName evidence="5">Nucleolar protein 10-like</fullName>
    </submittedName>
</protein>
<evidence type="ECO:0000256" key="2">
    <source>
        <dbReference type="SAM" id="MobiDB-lite"/>
    </source>
</evidence>
<dbReference type="GO" id="GO:0032040">
    <property type="term" value="C:small-subunit processome"/>
    <property type="evidence" value="ECO:0007669"/>
    <property type="project" value="TreeGrafter"/>
</dbReference>
<sequence length="574" mass="65303">MKCLDGISDVKVYNLTANKAVPEWLNGKKKKSKQKRNDEDLLQDFEMPDVSSCIGLSPDGRYLMVCGTYKPVVKCYELSELSVKFERGMDAEVITFEILSDDFSKVAFLQDYRYIEIHGQGGRMHRCRIPRFGRDLAIHYPSADLYIAASGHEIYRLNLFQGRFLNSLDAETMGVNKLLFNKHHGLLLCGTDDGLLKCWDPRTRAKVGVLDCGKHMMEHAANSFEEELKSRKDLRITALECNGHFTLAVGNQTGQILMYDLRCNSPYLVRDHYMRAPINALHFHYSGNVFSMSPKVLKIWDKNTGEAVTSIEGEAPFNDMAVVPETGLAFLAAEDKRMKAYFVPSLGPAPSWCGHLDAMTEEMEEDEGASVANQFDDYTFVTMDDLVELGLTDLIGSGMLRAVMHGYYISTTMYNKAKQLSGPVKPQKVVEQKLKETIAQQNTMKLRESKKDLLEEAGTEEMKELLDERMALYFKSNKFKKITKSLKRSEPKNERKSEAYKRRQAEIAKEEEEFHQTKVRDAEAEPVESDADSVIDGAVSDDTSDEADSEDEQQREEQRRKLFRNRKGGGRRTR</sequence>
<feature type="compositionally biased region" description="Basic residues" evidence="2">
    <location>
        <begin position="561"/>
        <end position="574"/>
    </location>
</feature>
<feature type="domain" description="Nucleolar protein 10-like second" evidence="3">
    <location>
        <begin position="375"/>
        <end position="420"/>
    </location>
</feature>
<dbReference type="InterPro" id="IPR015943">
    <property type="entry name" value="WD40/YVTN_repeat-like_dom_sf"/>
</dbReference>
<dbReference type="PANTHER" id="PTHR14927">
    <property type="entry name" value="NUCLEOLAR PROTEIN 10"/>
    <property type="match status" value="1"/>
</dbReference>
<dbReference type="SMART" id="SM00320">
    <property type="entry name" value="WD40"/>
    <property type="match status" value="4"/>
</dbReference>
<name>A0A2P2I8Z2_9CRUS</name>
<dbReference type="Pfam" id="PF23097">
    <property type="entry name" value="NOL10_2nd"/>
    <property type="match status" value="1"/>
</dbReference>
<feature type="compositionally biased region" description="Acidic residues" evidence="2">
    <location>
        <begin position="524"/>
        <end position="533"/>
    </location>
</feature>
<proteinExistence type="evidence at transcript level"/>
<feature type="compositionally biased region" description="Basic and acidic residues" evidence="2">
    <location>
        <begin position="487"/>
        <end position="523"/>
    </location>
</feature>
<dbReference type="InterPro" id="IPR036322">
    <property type="entry name" value="WD40_repeat_dom_sf"/>
</dbReference>
<dbReference type="SUPFAM" id="SSF50978">
    <property type="entry name" value="WD40 repeat-like"/>
    <property type="match status" value="1"/>
</dbReference>
<dbReference type="Pfam" id="PF23098">
    <property type="entry name" value="Beta-prop_NOL10_N"/>
    <property type="match status" value="1"/>
</dbReference>
<reference evidence="6" key="1">
    <citation type="submission" date="2017-11" db="EMBL/GenBank/DDBJ databases">
        <title>The sensing device of the deep-sea amphipod.</title>
        <authorList>
            <person name="Kobayashi H."/>
            <person name="Nagahama T."/>
            <person name="Arai W."/>
            <person name="Sasagawa Y."/>
            <person name="Umeda M."/>
            <person name="Hayashi T."/>
            <person name="Nikaido I."/>
            <person name="Watanabe H."/>
            <person name="Oguri K."/>
            <person name="Kitazato H."/>
            <person name="Fujioka K."/>
            <person name="Kido Y."/>
            <person name="Takami H."/>
        </authorList>
    </citation>
    <scope>NUCLEOTIDE SEQUENCE</scope>
    <source>
        <tissue evidence="6">Whole body</tissue>
    </source>
</reference>
<evidence type="ECO:0000313" key="6">
    <source>
        <dbReference type="EMBL" id="LAC24562.1"/>
    </source>
</evidence>
<evidence type="ECO:0000313" key="5">
    <source>
        <dbReference type="EMBL" id="LAB70493.1"/>
    </source>
</evidence>